<feature type="domain" description="PurM-like N-terminal" evidence="2">
    <location>
        <begin position="47"/>
        <end position="157"/>
    </location>
</feature>
<dbReference type="Gene3D" id="3.30.1330.10">
    <property type="entry name" value="PurM-like, N-terminal domain"/>
    <property type="match status" value="1"/>
</dbReference>
<dbReference type="InterPro" id="IPR006283">
    <property type="entry name" value="ThiL-like"/>
</dbReference>
<dbReference type="EMBL" id="VDFY01000171">
    <property type="protein sequence ID" value="TNH27417.1"/>
    <property type="molecule type" value="Genomic_DNA"/>
</dbReference>
<feature type="binding site" evidence="1">
    <location>
        <position position="142"/>
    </location>
    <ligand>
        <name>Mg(2+)</name>
        <dbReference type="ChEBI" id="CHEBI:18420"/>
        <label>1</label>
    </ligand>
</feature>
<feature type="binding site" evidence="1">
    <location>
        <position position="231"/>
    </location>
    <ligand>
        <name>ATP</name>
        <dbReference type="ChEBI" id="CHEBI:30616"/>
    </ligand>
</feature>
<feature type="binding site" evidence="1">
    <location>
        <position position="94"/>
    </location>
    <ligand>
        <name>Mg(2+)</name>
        <dbReference type="ChEBI" id="CHEBI:18420"/>
        <label>2</label>
    </ligand>
</feature>
<feature type="binding site" evidence="1">
    <location>
        <position position="65"/>
    </location>
    <ligand>
        <name>Mg(2+)</name>
        <dbReference type="ChEBI" id="CHEBI:18420"/>
        <label>1</label>
    </ligand>
</feature>
<dbReference type="InterPro" id="IPR036921">
    <property type="entry name" value="PurM-like_N_sf"/>
</dbReference>
<dbReference type="GO" id="GO:0000287">
    <property type="term" value="F:magnesium ion binding"/>
    <property type="evidence" value="ECO:0007669"/>
    <property type="project" value="UniProtKB-UniRule"/>
</dbReference>
<dbReference type="HAMAP" id="MF_02128">
    <property type="entry name" value="TMP_kinase"/>
    <property type="match status" value="1"/>
</dbReference>
<protein>
    <recommendedName>
        <fullName evidence="1">Thiamine-monophosphate kinase</fullName>
        <shortName evidence="1">TMP kinase</shortName>
        <shortName evidence="1">Thiamine-phosphate kinase</shortName>
        <ecNumber evidence="1">2.7.4.16</ecNumber>
    </recommendedName>
</protein>
<evidence type="ECO:0000259" key="2">
    <source>
        <dbReference type="Pfam" id="PF00586"/>
    </source>
</evidence>
<dbReference type="UniPathway" id="UPA00060">
    <property type="reaction ID" value="UER00142"/>
</dbReference>
<dbReference type="NCBIfam" id="NF004351">
    <property type="entry name" value="PRK05731.1-4"/>
    <property type="match status" value="1"/>
</dbReference>
<dbReference type="SUPFAM" id="SSF56042">
    <property type="entry name" value="PurM C-terminal domain-like"/>
    <property type="match status" value="1"/>
</dbReference>
<dbReference type="GO" id="GO:0009030">
    <property type="term" value="F:thiamine-phosphate kinase activity"/>
    <property type="evidence" value="ECO:0007669"/>
    <property type="project" value="UniProtKB-UniRule"/>
</dbReference>
<feature type="binding site" evidence="1">
    <location>
        <position position="64"/>
    </location>
    <ligand>
        <name>Mg(2+)</name>
        <dbReference type="ChEBI" id="CHEBI:18420"/>
        <label>1</label>
    </ligand>
</feature>
<evidence type="ECO:0000313" key="3">
    <source>
        <dbReference type="EMBL" id="TNH27417.1"/>
    </source>
</evidence>
<gene>
    <name evidence="1" type="primary">thiL</name>
    <name evidence="3" type="ORF">FHG89_18235</name>
</gene>
<keyword evidence="1" id="KW-0547">Nucleotide-binding</keyword>
<dbReference type="OrthoDB" id="9802811at2"/>
<feature type="binding site" evidence="1">
    <location>
        <position position="282"/>
    </location>
    <ligand>
        <name>substrate</name>
    </ligand>
</feature>
<dbReference type="SUPFAM" id="SSF55326">
    <property type="entry name" value="PurM N-terminal domain-like"/>
    <property type="match status" value="1"/>
</dbReference>
<dbReference type="GO" id="GO:0009229">
    <property type="term" value="P:thiamine diphosphate biosynthetic process"/>
    <property type="evidence" value="ECO:0007669"/>
    <property type="project" value="UniProtKB-UniRule"/>
</dbReference>
<keyword evidence="1" id="KW-0460">Magnesium</keyword>
<dbReference type="NCBIfam" id="TIGR01379">
    <property type="entry name" value="thiL"/>
    <property type="match status" value="1"/>
</dbReference>
<dbReference type="PANTHER" id="PTHR30270">
    <property type="entry name" value="THIAMINE-MONOPHOSPHATE KINASE"/>
    <property type="match status" value="1"/>
</dbReference>
<feature type="binding site" evidence="1">
    <location>
        <position position="65"/>
    </location>
    <ligand>
        <name>Mg(2+)</name>
        <dbReference type="ChEBI" id="CHEBI:18420"/>
        <label>2</label>
    </ligand>
</feature>
<dbReference type="PIRSF" id="PIRSF005303">
    <property type="entry name" value="Thiam_monoph_kin"/>
    <property type="match status" value="1"/>
</dbReference>
<organism evidence="3 4">
    <name type="scientific">Micromonospora orduensis</name>
    <dbReference type="NCBI Taxonomy" id="1420891"/>
    <lineage>
        <taxon>Bacteria</taxon>
        <taxon>Bacillati</taxon>
        <taxon>Actinomycetota</taxon>
        <taxon>Actinomycetes</taxon>
        <taxon>Micromonosporales</taxon>
        <taxon>Micromonosporaceae</taxon>
        <taxon>Micromonospora</taxon>
    </lineage>
</organism>
<feature type="binding site" evidence="1">
    <location>
        <position position="94"/>
    </location>
    <ligand>
        <name>Mg(2+)</name>
        <dbReference type="ChEBI" id="CHEBI:18420"/>
        <label>4</label>
    </ligand>
</feature>
<keyword evidence="1" id="KW-0784">Thiamine biosynthesis</keyword>
<feature type="binding site" evidence="1">
    <location>
        <begin position="141"/>
        <end position="142"/>
    </location>
    <ligand>
        <name>ATP</name>
        <dbReference type="ChEBI" id="CHEBI:30616"/>
    </ligand>
</feature>
<name>A0A5C4QQ98_9ACTN</name>
<feature type="binding site" evidence="1">
    <location>
        <position position="63"/>
    </location>
    <ligand>
        <name>Mg(2+)</name>
        <dbReference type="ChEBI" id="CHEBI:18420"/>
        <label>4</label>
    </ligand>
</feature>
<comment type="function">
    <text evidence="1">Catalyzes the ATP-dependent phosphorylation of thiamine-monophosphate (TMP) to form thiamine-pyrophosphate (TPP), the active form of vitamin B1.</text>
</comment>
<dbReference type="GO" id="GO:0009228">
    <property type="term" value="P:thiamine biosynthetic process"/>
    <property type="evidence" value="ECO:0007669"/>
    <property type="project" value="UniProtKB-KW"/>
</dbReference>
<dbReference type="AlphaFoldDB" id="A0A5C4QQ98"/>
<keyword evidence="4" id="KW-1185">Reference proteome</keyword>
<feature type="binding site" evidence="1">
    <location>
        <position position="229"/>
    </location>
    <ligand>
        <name>Mg(2+)</name>
        <dbReference type="ChEBI" id="CHEBI:18420"/>
        <label>3</label>
    </ligand>
</feature>
<sequence length="329" mass="33272">MSERGGAGQNGRNVGGGASVAGIGEFGLIGRITARLPVGPTTLLGPGDDAAVVAAPDARVVASTDVLVDGRHFRRDWSSGRDVGHRAAAANLADIAAMGATPTALLVALCMPADLPTGWAEELADGLAAEAGTVGASVVGGDMSASPTLTVAVTALGDLDGRPPVVRSGARPGDVLALAGRTGYAAAGLTVLTRGFRTPRLLVEAYRRPLVPYQAGPQAARLGATSMIDVSDGLLADLGHVSAASRVAIDVRREAFEVPRQMADAAQALGVDPYTWILAGGDDHALAATFPPAVALPPEWRAIGVVTDGAGVTVDGVPYDGPTGWDHFR</sequence>
<comment type="caution">
    <text evidence="3">The sequence shown here is derived from an EMBL/GenBank/DDBJ whole genome shotgun (WGS) entry which is preliminary data.</text>
</comment>
<evidence type="ECO:0000256" key="1">
    <source>
        <dbReference type="HAMAP-Rule" id="MF_02128"/>
    </source>
</evidence>
<feature type="binding site" evidence="1">
    <location>
        <position position="94"/>
    </location>
    <ligand>
        <name>Mg(2+)</name>
        <dbReference type="ChEBI" id="CHEBI:18420"/>
        <label>3</label>
    </ligand>
</feature>
<comment type="similarity">
    <text evidence="1">Belongs to the thiamine-monophosphate kinase family.</text>
</comment>
<feature type="binding site" evidence="1">
    <location>
        <position position="72"/>
    </location>
    <ligand>
        <name>substrate</name>
    </ligand>
</feature>
<feature type="binding site" evidence="1">
    <location>
        <position position="49"/>
    </location>
    <ligand>
        <name>Mg(2+)</name>
        <dbReference type="ChEBI" id="CHEBI:18420"/>
        <label>4</label>
    </ligand>
</feature>
<accession>A0A5C4QQ98</accession>
<feature type="binding site" evidence="1">
    <location>
        <position position="167"/>
    </location>
    <ligand>
        <name>ATP</name>
        <dbReference type="ChEBI" id="CHEBI:30616"/>
    </ligand>
</feature>
<dbReference type="CDD" id="cd02194">
    <property type="entry name" value="ThiL"/>
    <property type="match status" value="1"/>
</dbReference>
<feature type="binding site" evidence="1">
    <location>
        <position position="232"/>
    </location>
    <ligand>
        <name>Mg(2+)</name>
        <dbReference type="ChEBI" id="CHEBI:18420"/>
        <label>5</label>
    </ligand>
</feature>
<feature type="binding site" evidence="1">
    <location>
        <position position="325"/>
    </location>
    <ligand>
        <name>substrate</name>
    </ligand>
</feature>
<evidence type="ECO:0000313" key="4">
    <source>
        <dbReference type="Proteomes" id="UP000306145"/>
    </source>
</evidence>
<dbReference type="EC" id="2.7.4.16" evidence="1"/>
<keyword evidence="1 3" id="KW-0808">Transferase</keyword>
<comment type="miscellaneous">
    <text evidence="1">Reaction mechanism of ThiL seems to utilize a direct, inline transfer of the gamma-phosphate of ATP to TMP rather than a phosphorylated enzyme intermediate.</text>
</comment>
<comment type="caution">
    <text evidence="1">Lacks conserved residue(s) required for the propagation of feature annotation.</text>
</comment>
<reference evidence="3 4" key="1">
    <citation type="submission" date="2019-06" db="EMBL/GenBank/DDBJ databases">
        <title>Micromonospora ordensis sp. nov., isolated from deep marine sediment.</title>
        <authorList>
            <person name="Veyisoglu A."/>
            <person name="Carro L."/>
            <person name="Klenk H.-P."/>
            <person name="Sahin N."/>
        </authorList>
    </citation>
    <scope>NUCLEOTIDE SEQUENCE [LARGE SCALE GENOMIC DNA]</scope>
    <source>
        <strain evidence="3 4">S2509</strain>
    </source>
</reference>
<dbReference type="InterPro" id="IPR016188">
    <property type="entry name" value="PurM-like_N"/>
</dbReference>
<keyword evidence="1" id="KW-0067">ATP-binding</keyword>
<comment type="catalytic activity">
    <reaction evidence="1">
        <text>thiamine phosphate + ATP = thiamine diphosphate + ADP</text>
        <dbReference type="Rhea" id="RHEA:15913"/>
        <dbReference type="ChEBI" id="CHEBI:30616"/>
        <dbReference type="ChEBI" id="CHEBI:37575"/>
        <dbReference type="ChEBI" id="CHEBI:58937"/>
        <dbReference type="ChEBI" id="CHEBI:456216"/>
        <dbReference type="EC" id="2.7.4.16"/>
    </reaction>
</comment>
<dbReference type="Pfam" id="PF00586">
    <property type="entry name" value="AIRS"/>
    <property type="match status" value="1"/>
</dbReference>
<dbReference type="Gene3D" id="3.90.650.10">
    <property type="entry name" value="PurM-like C-terminal domain"/>
    <property type="match status" value="1"/>
</dbReference>
<dbReference type="PANTHER" id="PTHR30270:SF0">
    <property type="entry name" value="THIAMINE-MONOPHOSPHATE KINASE"/>
    <property type="match status" value="1"/>
</dbReference>
<dbReference type="Proteomes" id="UP000306145">
    <property type="component" value="Unassembled WGS sequence"/>
</dbReference>
<keyword evidence="1 3" id="KW-0418">Kinase</keyword>
<feature type="binding site" evidence="1">
    <location>
        <position position="49"/>
    </location>
    <ligand>
        <name>Mg(2+)</name>
        <dbReference type="ChEBI" id="CHEBI:18420"/>
        <label>3</label>
    </ligand>
</feature>
<keyword evidence="1" id="KW-0479">Metal-binding</keyword>
<dbReference type="InterPro" id="IPR036676">
    <property type="entry name" value="PurM-like_C_sf"/>
</dbReference>
<comment type="pathway">
    <text evidence="1">Cofactor biosynthesis; thiamine diphosphate biosynthesis; thiamine diphosphate from thiamine phosphate: step 1/1.</text>
</comment>
<proteinExistence type="inferred from homology"/>
<dbReference type="GO" id="GO:0005524">
    <property type="term" value="F:ATP binding"/>
    <property type="evidence" value="ECO:0007669"/>
    <property type="project" value="UniProtKB-UniRule"/>
</dbReference>